<feature type="transmembrane region" description="Helical" evidence="1">
    <location>
        <begin position="201"/>
        <end position="224"/>
    </location>
</feature>
<dbReference type="OrthoDB" id="5176800at2"/>
<dbReference type="STRING" id="235985.SAMN05414137_103193"/>
<proteinExistence type="predicted"/>
<evidence type="ECO:0000256" key="1">
    <source>
        <dbReference type="SAM" id="Phobius"/>
    </source>
</evidence>
<evidence type="ECO:0000313" key="2">
    <source>
        <dbReference type="EMBL" id="SEK71117.1"/>
    </source>
</evidence>
<name>A0A1H7JB43_STRJI</name>
<sequence length="371" mass="36965">MNARLRPYLLVVLLPLVAALLLWAFVWPAARIAPHELPLGLVGPDPAVVRVEQQLAAQAGPHGFDVHRYADAAAARTAIEHRAVYGALVLPGSGAAPAGPELMTASAASPVVATLLTQLAGQVPGTTVTDVVPLPSGDPHGSAFVSGVLPTVILGLAMGVLTFLLGRGRGQRLLMLVLASITVAAAVVTLTQGWLGVLGGAALANVGVVALTLLAVSSAVCGFATLLGYKGIGLAALLLMLLGNAWSGAGSAPELLPGAAFWIGRLLPAGAGASALRDTAFFDGHAIGFPLTVLGVWTVLGLGLVAFAGRRAGQGQGHGQAHGHGEAVAPIATSETAGHAAAAVGEVDATSPANAELSGTAVTRRATLPAT</sequence>
<accession>A0A1H7JB43</accession>
<keyword evidence="1" id="KW-0472">Membrane</keyword>
<evidence type="ECO:0008006" key="4">
    <source>
        <dbReference type="Google" id="ProtNLM"/>
    </source>
</evidence>
<dbReference type="RefSeq" id="WP_052439432.1">
    <property type="nucleotide sequence ID" value="NZ_BBPN01000052.1"/>
</dbReference>
<keyword evidence="1" id="KW-1133">Transmembrane helix</keyword>
<feature type="transmembrane region" description="Helical" evidence="1">
    <location>
        <begin position="287"/>
        <end position="308"/>
    </location>
</feature>
<organism evidence="2 3">
    <name type="scientific">Streptacidiphilus jiangxiensis</name>
    <dbReference type="NCBI Taxonomy" id="235985"/>
    <lineage>
        <taxon>Bacteria</taxon>
        <taxon>Bacillati</taxon>
        <taxon>Actinomycetota</taxon>
        <taxon>Actinomycetes</taxon>
        <taxon>Kitasatosporales</taxon>
        <taxon>Streptomycetaceae</taxon>
        <taxon>Streptacidiphilus</taxon>
    </lineage>
</organism>
<feature type="transmembrane region" description="Helical" evidence="1">
    <location>
        <begin position="231"/>
        <end position="249"/>
    </location>
</feature>
<feature type="transmembrane region" description="Helical" evidence="1">
    <location>
        <begin position="173"/>
        <end position="195"/>
    </location>
</feature>
<keyword evidence="3" id="KW-1185">Reference proteome</keyword>
<dbReference type="AlphaFoldDB" id="A0A1H7JB43"/>
<feature type="transmembrane region" description="Helical" evidence="1">
    <location>
        <begin position="143"/>
        <end position="166"/>
    </location>
</feature>
<reference evidence="3" key="1">
    <citation type="submission" date="2016-10" db="EMBL/GenBank/DDBJ databases">
        <authorList>
            <person name="Varghese N."/>
        </authorList>
    </citation>
    <scope>NUCLEOTIDE SEQUENCE [LARGE SCALE GENOMIC DNA]</scope>
    <source>
        <strain evidence="3">DSM 45096 / BCRC 16803 / CGMCC 4.1857 / CIP 109030 / JCM 12277 / KCTC 19219 / NBRC 100920 / 33214</strain>
    </source>
</reference>
<dbReference type="EMBL" id="FOAZ01000003">
    <property type="protein sequence ID" value="SEK71117.1"/>
    <property type="molecule type" value="Genomic_DNA"/>
</dbReference>
<dbReference type="eggNOG" id="COG1511">
    <property type="taxonomic scope" value="Bacteria"/>
</dbReference>
<protein>
    <recommendedName>
        <fullName evidence="4">ABC-2 family transporter protein</fullName>
    </recommendedName>
</protein>
<evidence type="ECO:0000313" key="3">
    <source>
        <dbReference type="Proteomes" id="UP000183015"/>
    </source>
</evidence>
<gene>
    <name evidence="2" type="ORF">SAMN05414137_103193</name>
</gene>
<dbReference type="Proteomes" id="UP000183015">
    <property type="component" value="Unassembled WGS sequence"/>
</dbReference>
<keyword evidence="1" id="KW-0812">Transmembrane</keyword>